<dbReference type="Pfam" id="PF13193">
    <property type="entry name" value="AMP-binding_C"/>
    <property type="match status" value="1"/>
</dbReference>
<accession>A0A9W9SQ36</accession>
<dbReference type="Proteomes" id="UP001147782">
    <property type="component" value="Unassembled WGS sequence"/>
</dbReference>
<dbReference type="SUPFAM" id="SSF56801">
    <property type="entry name" value="Acetyl-CoA synthetase-like"/>
    <property type="match status" value="1"/>
</dbReference>
<dbReference type="OrthoDB" id="6509636at2759"/>
<evidence type="ECO:0000313" key="4">
    <source>
        <dbReference type="EMBL" id="KAJ5381779.1"/>
    </source>
</evidence>
<dbReference type="InterPro" id="IPR020845">
    <property type="entry name" value="AMP-binding_CS"/>
</dbReference>
<evidence type="ECO:0000256" key="1">
    <source>
        <dbReference type="ARBA" id="ARBA00006432"/>
    </source>
</evidence>
<keyword evidence="4" id="KW-0436">Ligase</keyword>
<feature type="domain" description="AMP-binding enzyme C-terminal" evidence="3">
    <location>
        <begin position="481"/>
        <end position="560"/>
    </location>
</feature>
<dbReference type="RefSeq" id="XP_056559350.1">
    <property type="nucleotide sequence ID" value="XM_056697138.1"/>
</dbReference>
<protein>
    <submittedName>
        <fullName evidence="4">Acyl-CoA ligase inpC</fullName>
    </submittedName>
</protein>
<dbReference type="EMBL" id="JAPZBS010000002">
    <property type="protein sequence ID" value="KAJ5381779.1"/>
    <property type="molecule type" value="Genomic_DNA"/>
</dbReference>
<dbReference type="InterPro" id="IPR042099">
    <property type="entry name" value="ANL_N_sf"/>
</dbReference>
<dbReference type="GO" id="GO:0016405">
    <property type="term" value="F:CoA-ligase activity"/>
    <property type="evidence" value="ECO:0007669"/>
    <property type="project" value="TreeGrafter"/>
</dbReference>
<proteinExistence type="inferred from homology"/>
<dbReference type="FunFam" id="3.30.300.30:FF:000007">
    <property type="entry name" value="4-coumarate--CoA ligase 2"/>
    <property type="match status" value="1"/>
</dbReference>
<dbReference type="InterPro" id="IPR025110">
    <property type="entry name" value="AMP-bd_C"/>
</dbReference>
<dbReference type="Gene3D" id="3.30.300.30">
    <property type="match status" value="1"/>
</dbReference>
<dbReference type="Gene3D" id="3.40.50.12780">
    <property type="entry name" value="N-terminal domain of ligase-like"/>
    <property type="match status" value="1"/>
</dbReference>
<dbReference type="AlphaFoldDB" id="A0A9W9SQ36"/>
<sequence>MVFLPDQRFGSLGHVPDDVPINEFMLNEKYGRVPHAQSRDPYTCGLTGETSSSREVVDRVDHIARGLAKEFGWSPNQGTEFDKTLAVFSVNTIDSLPFFWGVHRLGGVISPANAAYSAAELKHQILDSGAKALFTCVPLLSVALDGAAQAGLPKNKIYLIDVPAPILGGVKAPTEFKSVSQLAEAGKSLPALEPLKWGPGEGARRTAFLCYSSGTSGLPKGVMISHRNVIANTLQIQAFERSHRDAKQPKDGKSVYSDVSLGLLPQSHIYALVVICHAGAYRGDQIIVLPKFELKSYLASIQKFKITSLFLVPPIIINMLRSQDVCSKYDLSTVKTLFTGAAPLGMETAADFLKIYPNVLIRQGYGLTETCTVVSSTHPDDIMLGSSGCLVPGFEARIVSPEGQEITAYDTPGELVVRSPSVVLGYLNNDKATKETFEDGWMRTGDEAVVRKGPNGTEHVFIVDRIKELIKVKGLQVAPAELEAHLLTHPAVADCAVIAIPDDAAGELPKAIVVKSASAGSDEAAAEAIKKHVQDHKARHKWLKGGVRFVDAVPKSPSGKILRRLLRDQEKEARRKAGAKI</sequence>
<keyword evidence="5" id="KW-1185">Reference proteome</keyword>
<evidence type="ECO:0000259" key="2">
    <source>
        <dbReference type="Pfam" id="PF00501"/>
    </source>
</evidence>
<dbReference type="GeneID" id="81436315"/>
<dbReference type="PROSITE" id="PS00455">
    <property type="entry name" value="AMP_BINDING"/>
    <property type="match status" value="1"/>
</dbReference>
<dbReference type="InterPro" id="IPR045851">
    <property type="entry name" value="AMP-bd_C_sf"/>
</dbReference>
<gene>
    <name evidence="4" type="ORF">N7496_004207</name>
</gene>
<dbReference type="Pfam" id="PF00501">
    <property type="entry name" value="AMP-binding"/>
    <property type="match status" value="1"/>
</dbReference>
<reference evidence="4" key="2">
    <citation type="journal article" date="2023" name="IMA Fungus">
        <title>Comparative genomic study of the Penicillium genus elucidates a diverse pangenome and 15 lateral gene transfer events.</title>
        <authorList>
            <person name="Petersen C."/>
            <person name="Sorensen T."/>
            <person name="Nielsen M.R."/>
            <person name="Sondergaard T.E."/>
            <person name="Sorensen J.L."/>
            <person name="Fitzpatrick D.A."/>
            <person name="Frisvad J.C."/>
            <person name="Nielsen K.L."/>
        </authorList>
    </citation>
    <scope>NUCLEOTIDE SEQUENCE</scope>
    <source>
        <strain evidence="4">IBT 29864</strain>
    </source>
</reference>
<evidence type="ECO:0000313" key="5">
    <source>
        <dbReference type="Proteomes" id="UP001147782"/>
    </source>
</evidence>
<feature type="domain" description="AMP-dependent synthetase/ligase" evidence="2">
    <location>
        <begin position="48"/>
        <end position="427"/>
    </location>
</feature>
<reference evidence="4" key="1">
    <citation type="submission" date="2022-11" db="EMBL/GenBank/DDBJ databases">
        <authorList>
            <person name="Petersen C."/>
        </authorList>
    </citation>
    <scope>NUCLEOTIDE SEQUENCE</scope>
    <source>
        <strain evidence="4">IBT 29864</strain>
    </source>
</reference>
<dbReference type="PANTHER" id="PTHR24096:SF422">
    <property type="entry name" value="BCDNA.GH02901"/>
    <property type="match status" value="1"/>
</dbReference>
<comment type="caution">
    <text evidence="4">The sequence shown here is derived from an EMBL/GenBank/DDBJ whole genome shotgun (WGS) entry which is preliminary data.</text>
</comment>
<dbReference type="InterPro" id="IPR000873">
    <property type="entry name" value="AMP-dep_synth/lig_dom"/>
</dbReference>
<organism evidence="4 5">
    <name type="scientific">Penicillium cataractarum</name>
    <dbReference type="NCBI Taxonomy" id="2100454"/>
    <lineage>
        <taxon>Eukaryota</taxon>
        <taxon>Fungi</taxon>
        <taxon>Dikarya</taxon>
        <taxon>Ascomycota</taxon>
        <taxon>Pezizomycotina</taxon>
        <taxon>Eurotiomycetes</taxon>
        <taxon>Eurotiomycetidae</taxon>
        <taxon>Eurotiales</taxon>
        <taxon>Aspergillaceae</taxon>
        <taxon>Penicillium</taxon>
    </lineage>
</organism>
<evidence type="ECO:0000259" key="3">
    <source>
        <dbReference type="Pfam" id="PF13193"/>
    </source>
</evidence>
<dbReference type="CDD" id="cd05911">
    <property type="entry name" value="Firefly_Luc_like"/>
    <property type="match status" value="1"/>
</dbReference>
<comment type="similarity">
    <text evidence="1">Belongs to the ATP-dependent AMP-binding enzyme family.</text>
</comment>
<name>A0A9W9SQ36_9EURO</name>
<dbReference type="PANTHER" id="PTHR24096">
    <property type="entry name" value="LONG-CHAIN-FATTY-ACID--COA LIGASE"/>
    <property type="match status" value="1"/>
</dbReference>